<name>A0A939SIZ2_PRORE</name>
<protein>
    <submittedName>
        <fullName evidence="2">Uncharacterized protein</fullName>
    </submittedName>
</protein>
<accession>A0A939SIZ2</accession>
<evidence type="ECO:0000313" key="2">
    <source>
        <dbReference type="EMBL" id="MBO1915849.1"/>
    </source>
</evidence>
<evidence type="ECO:0000256" key="1">
    <source>
        <dbReference type="SAM" id="MobiDB-lite"/>
    </source>
</evidence>
<reference evidence="2" key="1">
    <citation type="submission" date="2021-03" db="EMBL/GenBank/DDBJ databases">
        <title>Molecular epidemiology and mechanisms of colistin and carbapenem resistance in Enterobacteriaceae from clinical isolates, the environment and porcine samples in Pretoria, South Africa.</title>
        <authorList>
            <person name="Bogoshi D."/>
            <person name="Mbelle N.M."/>
            <person name="Naidoo V."/>
            <person name="Osei Sekyere J."/>
        </authorList>
    </citation>
    <scope>NUCLEOTIDE SEQUENCE</scope>
    <source>
        <strain evidence="2">C052</strain>
    </source>
</reference>
<dbReference type="EMBL" id="JAGETQ010000008">
    <property type="protein sequence ID" value="MBO1915849.1"/>
    <property type="molecule type" value="Genomic_DNA"/>
</dbReference>
<feature type="region of interest" description="Disordered" evidence="1">
    <location>
        <begin position="37"/>
        <end position="64"/>
    </location>
</feature>
<evidence type="ECO:0000313" key="3">
    <source>
        <dbReference type="Proteomes" id="UP000664477"/>
    </source>
</evidence>
<comment type="caution">
    <text evidence="2">The sequence shown here is derived from an EMBL/GenBank/DDBJ whole genome shotgun (WGS) entry which is preliminary data.</text>
</comment>
<sequence length="138" mass="15688">MPKFKTHSDQFDFIAMLPNGQQSQPLSIQLQTANAPQLRIPGKRTYSTPDPVYHEPQRRYNPTPSDMQIHHIQLAQTHLQSMTDKHMSLTANRWALLNVEITSETAAKSPDIEAIVSNKEKKILGRVRLTGPDHLLQN</sequence>
<dbReference type="AlphaFoldDB" id="A0A939SIZ2"/>
<dbReference type="Proteomes" id="UP000664477">
    <property type="component" value="Unassembled WGS sequence"/>
</dbReference>
<gene>
    <name evidence="2" type="ORF">J4727_02960</name>
</gene>
<organism evidence="2 3">
    <name type="scientific">Providencia rettgeri</name>
    <dbReference type="NCBI Taxonomy" id="587"/>
    <lineage>
        <taxon>Bacteria</taxon>
        <taxon>Pseudomonadati</taxon>
        <taxon>Pseudomonadota</taxon>
        <taxon>Gammaproteobacteria</taxon>
        <taxon>Enterobacterales</taxon>
        <taxon>Morganellaceae</taxon>
        <taxon>Providencia</taxon>
    </lineage>
</organism>
<proteinExistence type="predicted"/>